<dbReference type="GO" id="GO:0004061">
    <property type="term" value="F:arylformamidase activity"/>
    <property type="evidence" value="ECO:0007669"/>
    <property type="project" value="InterPro"/>
</dbReference>
<dbReference type="InterPro" id="IPR037175">
    <property type="entry name" value="KFase_sf"/>
</dbReference>
<name>A0A4R1KD69_9BACT</name>
<evidence type="ECO:0000313" key="2">
    <source>
        <dbReference type="Proteomes" id="UP000294614"/>
    </source>
</evidence>
<dbReference type="Proteomes" id="UP000294614">
    <property type="component" value="Unassembled WGS sequence"/>
</dbReference>
<dbReference type="EMBL" id="SMGG01000003">
    <property type="protein sequence ID" value="TCK62037.1"/>
    <property type="molecule type" value="Genomic_DNA"/>
</dbReference>
<accession>A0A4R1KD69</accession>
<dbReference type="Gene3D" id="3.50.30.50">
    <property type="entry name" value="Putative cyclase"/>
    <property type="match status" value="1"/>
</dbReference>
<comment type="caution">
    <text evidence="1">The sequence shown here is derived from an EMBL/GenBank/DDBJ whole genome shotgun (WGS) entry which is preliminary data.</text>
</comment>
<evidence type="ECO:0000313" key="1">
    <source>
        <dbReference type="EMBL" id="TCK62037.1"/>
    </source>
</evidence>
<sequence>MTVSVRYTRGSTAIKRIFLSHTINSETPAYGGKKQVELERTSDMAKGDTANNTRLSMSLHTGTHLDMPLHFFADGQDISSYGADFWFFEKPLFVCVEPAGYVINDELLGKLDTIEDKGYDCIIVRTGFDRSDENMADKNFGFHESVADYIRKKYRSVRLFGMDTLSVSSFQDRMEGRKAHRAFLNPESPLILLEDMKLDDPDIYKISRLIILPLRVDQGDGLPCTVVGETA</sequence>
<proteinExistence type="predicted"/>
<dbReference type="PANTHER" id="PTHR31118">
    <property type="entry name" value="CYCLASE-LIKE PROTEIN 2"/>
    <property type="match status" value="1"/>
</dbReference>
<dbReference type="InterPro" id="IPR007325">
    <property type="entry name" value="KFase/CYL"/>
</dbReference>
<reference evidence="1 2" key="1">
    <citation type="submission" date="2019-03" db="EMBL/GenBank/DDBJ databases">
        <title>Genomic Encyclopedia of Type Strains, Phase IV (KMG-IV): sequencing the most valuable type-strain genomes for metagenomic binning, comparative biology and taxonomic classification.</title>
        <authorList>
            <person name="Goeker M."/>
        </authorList>
    </citation>
    <scope>NUCLEOTIDE SEQUENCE [LARGE SCALE GENOMIC DNA]</scope>
    <source>
        <strain evidence="1 2">DSM 24984</strain>
    </source>
</reference>
<gene>
    <name evidence="1" type="ORF">C8D98_0546</name>
</gene>
<dbReference type="GO" id="GO:0019441">
    <property type="term" value="P:L-tryptophan catabolic process to kynurenine"/>
    <property type="evidence" value="ECO:0007669"/>
    <property type="project" value="InterPro"/>
</dbReference>
<organism evidence="1 2">
    <name type="scientific">Seleniivibrio woodruffii</name>
    <dbReference type="NCBI Taxonomy" id="1078050"/>
    <lineage>
        <taxon>Bacteria</taxon>
        <taxon>Pseudomonadati</taxon>
        <taxon>Deferribacterota</taxon>
        <taxon>Deferribacteres</taxon>
        <taxon>Deferribacterales</taxon>
        <taxon>Geovibrionaceae</taxon>
        <taxon>Seleniivibrio</taxon>
    </lineage>
</organism>
<dbReference type="PANTHER" id="PTHR31118:SF12">
    <property type="entry name" value="CYCLASE-LIKE PROTEIN 2"/>
    <property type="match status" value="1"/>
</dbReference>
<protein>
    <submittedName>
        <fullName evidence="1">Kynurenine formamidase</fullName>
    </submittedName>
</protein>
<dbReference type="AlphaFoldDB" id="A0A4R1KD69"/>
<dbReference type="Pfam" id="PF04199">
    <property type="entry name" value="Cyclase"/>
    <property type="match status" value="1"/>
</dbReference>
<dbReference type="SUPFAM" id="SSF102198">
    <property type="entry name" value="Putative cyclase"/>
    <property type="match status" value="1"/>
</dbReference>
<dbReference type="RefSeq" id="WP_186434595.1">
    <property type="nucleotide sequence ID" value="NZ_SMGG01000003.1"/>
</dbReference>
<keyword evidence="2" id="KW-1185">Reference proteome</keyword>